<dbReference type="InterPro" id="IPR050743">
    <property type="entry name" value="2-oxoacid_DH_E2_comp"/>
</dbReference>
<evidence type="ECO:0000256" key="8">
    <source>
        <dbReference type="ARBA" id="ARBA00042008"/>
    </source>
</evidence>
<evidence type="ECO:0000256" key="5">
    <source>
        <dbReference type="ARBA" id="ARBA00023315"/>
    </source>
</evidence>
<evidence type="ECO:0000313" key="10">
    <source>
        <dbReference type="EMBL" id="KER22008.1"/>
    </source>
</evidence>
<evidence type="ECO:0000256" key="2">
    <source>
        <dbReference type="ARBA" id="ARBA00022679"/>
    </source>
</evidence>
<dbReference type="OrthoDB" id="202158at2759"/>
<dbReference type="InterPro" id="IPR011053">
    <property type="entry name" value="Single_hybrid_motif"/>
</dbReference>
<dbReference type="GeneID" id="20323970"/>
<dbReference type="PROSITE" id="PS50968">
    <property type="entry name" value="BIOTINYL_LIPOYL"/>
    <property type="match status" value="1"/>
</dbReference>
<dbReference type="CTD" id="20323970"/>
<evidence type="ECO:0000256" key="1">
    <source>
        <dbReference type="ARBA" id="ARBA00001938"/>
    </source>
</evidence>
<dbReference type="CDD" id="cd06849">
    <property type="entry name" value="lipoyl_domain"/>
    <property type="match status" value="1"/>
</dbReference>
<dbReference type="InterPro" id="IPR003016">
    <property type="entry name" value="2-oxoA_DH_lipoyl-BS"/>
</dbReference>
<dbReference type="GO" id="GO:0005739">
    <property type="term" value="C:mitochondrion"/>
    <property type="evidence" value="ECO:0007669"/>
    <property type="project" value="TreeGrafter"/>
</dbReference>
<feature type="domain" description="Lipoyl-binding" evidence="9">
    <location>
        <begin position="1"/>
        <end position="68"/>
    </location>
</feature>
<dbReference type="EC" id="2.3.1.168" evidence="6"/>
<dbReference type="Proteomes" id="UP000054324">
    <property type="component" value="Unassembled WGS sequence"/>
</dbReference>
<dbReference type="GO" id="GO:0031405">
    <property type="term" value="F:lipoic acid binding"/>
    <property type="evidence" value="ECO:0007669"/>
    <property type="project" value="TreeGrafter"/>
</dbReference>
<keyword evidence="5" id="KW-0012">Acyltransferase</keyword>
<evidence type="ECO:0000313" key="11">
    <source>
        <dbReference type="Proteomes" id="UP000054324"/>
    </source>
</evidence>
<dbReference type="GO" id="GO:0043754">
    <property type="term" value="F:dihydrolipoamide branched chain acyltransferase activity"/>
    <property type="evidence" value="ECO:0007669"/>
    <property type="project" value="UniProtKB-EC"/>
</dbReference>
<evidence type="ECO:0000256" key="3">
    <source>
        <dbReference type="ARBA" id="ARBA00022823"/>
    </source>
</evidence>
<comment type="cofactor">
    <cofactor evidence="1">
        <name>(R)-lipoate</name>
        <dbReference type="ChEBI" id="CHEBI:83088"/>
    </cofactor>
</comment>
<evidence type="ECO:0000259" key="9">
    <source>
        <dbReference type="PROSITE" id="PS50968"/>
    </source>
</evidence>
<sequence length="118" mass="13128">MLCRSTYCIMQGRFVEVGDNVRQFDPVCEVQSDKATVTITSRYDGIVRALHFKPQDTCLVGQALVDIEVDNSSSNSDKRELHSVPVEVPDCIEPEANRIKVLATPSVRRLAAEYKASV</sequence>
<dbReference type="Gene3D" id="2.40.50.100">
    <property type="match status" value="1"/>
</dbReference>
<dbReference type="AlphaFoldDB" id="A0A074Z4L3"/>
<dbReference type="Pfam" id="PF00364">
    <property type="entry name" value="Biotin_lipoyl"/>
    <property type="match status" value="1"/>
</dbReference>
<name>A0A074Z4L3_OPIVI</name>
<evidence type="ECO:0000256" key="7">
    <source>
        <dbReference type="ARBA" id="ARBA00039275"/>
    </source>
</evidence>
<proteinExistence type="predicted"/>
<dbReference type="PROSITE" id="PS00189">
    <property type="entry name" value="LIPOYL"/>
    <property type="match status" value="1"/>
</dbReference>
<dbReference type="KEGG" id="ovi:T265_09802"/>
<dbReference type="SUPFAM" id="SSF51230">
    <property type="entry name" value="Single hybrid motif"/>
    <property type="match status" value="1"/>
</dbReference>
<keyword evidence="4" id="KW-0809">Transit peptide</keyword>
<accession>A0A074Z4L3</accession>
<gene>
    <name evidence="10" type="ORF">T265_09802</name>
</gene>
<reference evidence="10 11" key="1">
    <citation type="submission" date="2013-11" db="EMBL/GenBank/DDBJ databases">
        <title>Opisthorchis viverrini - life in the bile duct.</title>
        <authorList>
            <person name="Young N.D."/>
            <person name="Nagarajan N."/>
            <person name="Lin S.J."/>
            <person name="Korhonen P.K."/>
            <person name="Jex A.R."/>
            <person name="Hall R.S."/>
            <person name="Safavi-Hemami H."/>
            <person name="Kaewkong W."/>
            <person name="Bertrand D."/>
            <person name="Gao S."/>
            <person name="Seet Q."/>
            <person name="Wongkham S."/>
            <person name="Teh B.T."/>
            <person name="Wongkham C."/>
            <person name="Intapan P.M."/>
            <person name="Maleewong W."/>
            <person name="Yang X."/>
            <person name="Hu M."/>
            <person name="Wang Z."/>
            <person name="Hofmann A."/>
            <person name="Sternberg P.W."/>
            <person name="Tan P."/>
            <person name="Wang J."/>
            <person name="Gasser R.B."/>
        </authorList>
    </citation>
    <scope>NUCLEOTIDE SEQUENCE [LARGE SCALE GENOMIC DNA]</scope>
</reference>
<dbReference type="InterPro" id="IPR000089">
    <property type="entry name" value="Biotin_lipoyl"/>
</dbReference>
<dbReference type="EMBL" id="KL596925">
    <property type="protein sequence ID" value="KER22008.1"/>
    <property type="molecule type" value="Genomic_DNA"/>
</dbReference>
<dbReference type="STRING" id="6198.A0A074Z4L3"/>
<organism evidence="10 11">
    <name type="scientific">Opisthorchis viverrini</name>
    <name type="common">Southeast Asian liver fluke</name>
    <dbReference type="NCBI Taxonomy" id="6198"/>
    <lineage>
        <taxon>Eukaryota</taxon>
        <taxon>Metazoa</taxon>
        <taxon>Spiralia</taxon>
        <taxon>Lophotrochozoa</taxon>
        <taxon>Platyhelminthes</taxon>
        <taxon>Trematoda</taxon>
        <taxon>Digenea</taxon>
        <taxon>Opisthorchiida</taxon>
        <taxon>Opisthorchiata</taxon>
        <taxon>Opisthorchiidae</taxon>
        <taxon>Opisthorchis</taxon>
    </lineage>
</organism>
<dbReference type="GO" id="GO:0016407">
    <property type="term" value="F:acetyltransferase activity"/>
    <property type="evidence" value="ECO:0007669"/>
    <property type="project" value="TreeGrafter"/>
</dbReference>
<evidence type="ECO:0000256" key="6">
    <source>
        <dbReference type="ARBA" id="ARBA00038880"/>
    </source>
</evidence>
<dbReference type="PANTHER" id="PTHR43178:SF5">
    <property type="entry name" value="LIPOAMIDE ACYLTRANSFERASE COMPONENT OF BRANCHED-CHAIN ALPHA-KETO ACID DEHYDROGENASE COMPLEX, MITOCHONDRIAL"/>
    <property type="match status" value="1"/>
</dbReference>
<dbReference type="RefSeq" id="XP_009174243.1">
    <property type="nucleotide sequence ID" value="XM_009175979.1"/>
</dbReference>
<keyword evidence="11" id="KW-1185">Reference proteome</keyword>
<protein>
    <recommendedName>
        <fullName evidence="7">Lipoamide acyltransferase component of branched-chain alpha-keto acid dehydrogenase complex, mitochondrial</fullName>
        <ecNumber evidence="6">2.3.1.168</ecNumber>
    </recommendedName>
    <alternativeName>
        <fullName evidence="8">Branched-chain alpha-keto acid dehydrogenase complex component E2</fullName>
    </alternativeName>
</protein>
<dbReference type="PANTHER" id="PTHR43178">
    <property type="entry name" value="DIHYDROLIPOAMIDE ACETYLTRANSFERASE COMPONENT OF PYRUVATE DEHYDROGENASE COMPLEX"/>
    <property type="match status" value="1"/>
</dbReference>
<keyword evidence="2" id="KW-0808">Transferase</keyword>
<evidence type="ECO:0000256" key="4">
    <source>
        <dbReference type="ARBA" id="ARBA00022946"/>
    </source>
</evidence>
<keyword evidence="3" id="KW-0450">Lipoyl</keyword>